<dbReference type="OrthoDB" id="5395100at2"/>
<evidence type="ECO:0000259" key="1">
    <source>
        <dbReference type="Pfam" id="PF08239"/>
    </source>
</evidence>
<name>A0A1H8RSE6_9BRAD</name>
<evidence type="ECO:0000313" key="3">
    <source>
        <dbReference type="Proteomes" id="UP000199615"/>
    </source>
</evidence>
<dbReference type="Gene3D" id="2.30.30.40">
    <property type="entry name" value="SH3 Domains"/>
    <property type="match status" value="1"/>
</dbReference>
<accession>A0A1H8RSE6</accession>
<dbReference type="Pfam" id="PF08239">
    <property type="entry name" value="SH3_3"/>
    <property type="match status" value="1"/>
</dbReference>
<proteinExistence type="predicted"/>
<sequence>MTIFTGPPSSAIRNKPISEQLKRVLASAAQSAGIDTIIITSGGQDVLGDGPRRTGSTRHDRGRAADLQLVVRGTTLSFTNQSAPAAMLAFIEAAAAAGATGIGAGVDYMGPRTIHVGFGKSIDDHETLTWGANGSSRNAPQWLRDAAEAGWGAPAALADSDVAASDLAGAETPGRYAVIARTGLKLRGGPGPDFGSEKTLPLGTELTVTQFGGAWACVDVEGDGVLDGYVFASFLAPVVSDHAEGGVA</sequence>
<dbReference type="InterPro" id="IPR003646">
    <property type="entry name" value="SH3-like_bac-type"/>
</dbReference>
<feature type="domain" description="SH3b" evidence="1">
    <location>
        <begin position="183"/>
        <end position="235"/>
    </location>
</feature>
<dbReference type="RefSeq" id="WP_092683281.1">
    <property type="nucleotide sequence ID" value="NZ_FODT01000004.1"/>
</dbReference>
<dbReference type="EMBL" id="FODT01000004">
    <property type="protein sequence ID" value="SEO69256.1"/>
    <property type="molecule type" value="Genomic_DNA"/>
</dbReference>
<reference evidence="3" key="1">
    <citation type="submission" date="2016-10" db="EMBL/GenBank/DDBJ databases">
        <authorList>
            <person name="Varghese N."/>
            <person name="Submissions S."/>
        </authorList>
    </citation>
    <scope>NUCLEOTIDE SEQUENCE [LARGE SCALE GENOMIC DNA]</scope>
    <source>
        <strain evidence="3">DSM 123</strain>
    </source>
</reference>
<organism evidence="2 3">
    <name type="scientific">Rhodopseudomonas pseudopalustris</name>
    <dbReference type="NCBI Taxonomy" id="1513892"/>
    <lineage>
        <taxon>Bacteria</taxon>
        <taxon>Pseudomonadati</taxon>
        <taxon>Pseudomonadota</taxon>
        <taxon>Alphaproteobacteria</taxon>
        <taxon>Hyphomicrobiales</taxon>
        <taxon>Nitrobacteraceae</taxon>
        <taxon>Rhodopseudomonas</taxon>
    </lineage>
</organism>
<keyword evidence="3" id="KW-1185">Reference proteome</keyword>
<evidence type="ECO:0000313" key="2">
    <source>
        <dbReference type="EMBL" id="SEO69256.1"/>
    </source>
</evidence>
<dbReference type="AlphaFoldDB" id="A0A1H8RSE6"/>
<gene>
    <name evidence="2" type="ORF">SAMN05444123_10480</name>
</gene>
<protein>
    <recommendedName>
        <fullName evidence="1">SH3b domain-containing protein</fullName>
    </recommendedName>
</protein>
<dbReference type="Proteomes" id="UP000199615">
    <property type="component" value="Unassembled WGS sequence"/>
</dbReference>